<dbReference type="EMBL" id="GGMS01017683">
    <property type="protein sequence ID" value="MBY86886.1"/>
    <property type="molecule type" value="Transcribed_RNA"/>
</dbReference>
<organism evidence="2">
    <name type="scientific">Sipha flava</name>
    <name type="common">yellow sugarcane aphid</name>
    <dbReference type="NCBI Taxonomy" id="143950"/>
    <lineage>
        <taxon>Eukaryota</taxon>
        <taxon>Metazoa</taxon>
        <taxon>Ecdysozoa</taxon>
        <taxon>Arthropoda</taxon>
        <taxon>Hexapoda</taxon>
        <taxon>Insecta</taxon>
        <taxon>Pterygota</taxon>
        <taxon>Neoptera</taxon>
        <taxon>Paraneoptera</taxon>
        <taxon>Hemiptera</taxon>
        <taxon>Sternorrhyncha</taxon>
        <taxon>Aphidomorpha</taxon>
        <taxon>Aphidoidea</taxon>
        <taxon>Aphididae</taxon>
        <taxon>Sipha</taxon>
    </lineage>
</organism>
<evidence type="ECO:0000256" key="1">
    <source>
        <dbReference type="SAM" id="MobiDB-lite"/>
    </source>
</evidence>
<evidence type="ECO:0000313" key="2">
    <source>
        <dbReference type="EMBL" id="MBY86886.1"/>
    </source>
</evidence>
<reference evidence="2" key="1">
    <citation type="submission" date="2018-04" db="EMBL/GenBank/DDBJ databases">
        <title>Transcriptome assembly of Sipha flava.</title>
        <authorList>
            <person name="Scully E.D."/>
            <person name="Geib S.M."/>
            <person name="Palmer N.A."/>
            <person name="Koch K."/>
            <person name="Bradshaw J."/>
            <person name="Heng-Moss T."/>
            <person name="Sarath G."/>
        </authorList>
    </citation>
    <scope>NUCLEOTIDE SEQUENCE</scope>
</reference>
<gene>
    <name evidence="2" type="ORF">g.179500</name>
</gene>
<proteinExistence type="predicted"/>
<feature type="region of interest" description="Disordered" evidence="1">
    <location>
        <begin position="1"/>
        <end position="20"/>
    </location>
</feature>
<protein>
    <submittedName>
        <fullName evidence="2">Uncharacterized protein</fullName>
    </submittedName>
</protein>
<sequence length="207" mass="23197">MPPMEKMTSWRSRPPRTRRVTAPKKENVRVTRTMSTRDGGGGVLVFVGVPTHARRASKENGGFGFKPNNNSTIITTTSFLVFGSSRAAADRSSRVRCLSGEKHTRTRRSCDGHGDNTYYCVIDVDSMGKFRTIDFSQNQLSGYSSPNSHPYARTCSRTIRVTETTVFSRFHDCPRALVIKNTDCFTQTDINACTSIKCDRTHKKKTD</sequence>
<name>A0A2S2RA15_9HEMI</name>
<accession>A0A2S2RA15</accession>
<dbReference type="AlphaFoldDB" id="A0A2S2RA15"/>